<evidence type="ECO:0000313" key="11">
    <source>
        <dbReference type="EMBL" id="KAL0416747.1"/>
    </source>
</evidence>
<gene>
    <name evidence="11" type="ORF">Slati_3506600</name>
</gene>
<dbReference type="FunFam" id="3.30.70.270:FF:000020">
    <property type="entry name" value="Transposon Tf2-6 polyprotein-like Protein"/>
    <property type="match status" value="1"/>
</dbReference>
<sequence>MRRRFVPSYYRRELHNHFQRLTQGSKSVDEYYKEMEIAMIRTNIIEDNETTMAHFLHGLNRDIADVVEMHHYVELEEMVHQAIKVEQQLKRRGYVRRNSNSSTFGQWKNNPKKDTPSTSKFKEADPKFGDKVAVKKVQLEPSLSRNCDIRCFKCQGRGHIASECPNRRTMIFNNHGELETEGESTDKEKTSQEDGDGEYAKEGETVVTRRVLSAQMLEEDNCQRENLFHTRYQVQENVCSMIIDGGSCCNVASTELVQKLSLPTIKHHRPYKLQWLNECGELKVTEQVKDYKDVFPDEIPPGLPPIRGIEHQIDFMPGAFLPNRPAYQTNLEETNSKTNPRMDDQRIDDMLDELNGSTIFSKIDLKSGYHQIRMKGDEWKTAFKTSMCFMSGITVDEEKVKAIRDWPTPTTIGEVRSFHGLASFYRRFVKDFSTMAAPLNELTKKNVPFKWGNGQKKAFQAIKEKLTHAPLLALPDFGKTFEIECDASGIGIGGVLMQGGRPVAYFSEKLSGPTLNYPTYDKELYALVRVLETWQYYFGPKEFVIHSDHEALKYIKSQSKLSRRHAKWVEFIESFPYVIKYKKGKENIVADALSTRYALLSMLDAKILGFEFIKDLYANDVDFGEEVVRLHGMPRTIVSDLDAKFLSYFWKTLWGKLGTKLLFSTTCHFQTDGQTEVVNRTLSTLLRTIVKKNLRSWEECLPHVEFVYNRERVNMDGKNRAKFVKQIHKKMKSNIERMTQQYMNERTREGNELSLNQET</sequence>
<dbReference type="Pfam" id="PF00098">
    <property type="entry name" value="zf-CCHC"/>
    <property type="match status" value="1"/>
</dbReference>
<evidence type="ECO:0000256" key="6">
    <source>
        <dbReference type="ARBA" id="ARBA00022918"/>
    </source>
</evidence>
<dbReference type="InterPro" id="IPR001584">
    <property type="entry name" value="Integrase_cat-core"/>
</dbReference>
<proteinExistence type="predicted"/>
<dbReference type="InterPro" id="IPR043502">
    <property type="entry name" value="DNA/RNA_pol_sf"/>
</dbReference>
<dbReference type="SMART" id="SM00343">
    <property type="entry name" value="ZnF_C2HC"/>
    <property type="match status" value="1"/>
</dbReference>
<feature type="compositionally biased region" description="Basic and acidic residues" evidence="8">
    <location>
        <begin position="111"/>
        <end position="124"/>
    </location>
</feature>
<name>A0AAW2UK55_9LAMI</name>
<dbReference type="GO" id="GO:0003676">
    <property type="term" value="F:nucleic acid binding"/>
    <property type="evidence" value="ECO:0007669"/>
    <property type="project" value="InterPro"/>
</dbReference>
<dbReference type="InterPro" id="IPR001878">
    <property type="entry name" value="Znf_CCHC"/>
</dbReference>
<dbReference type="AlphaFoldDB" id="A0AAW2UK55"/>
<dbReference type="GO" id="GO:0004519">
    <property type="term" value="F:endonuclease activity"/>
    <property type="evidence" value="ECO:0007669"/>
    <property type="project" value="UniProtKB-KW"/>
</dbReference>
<dbReference type="CDD" id="cd09274">
    <property type="entry name" value="RNase_HI_RT_Ty3"/>
    <property type="match status" value="1"/>
</dbReference>
<feature type="compositionally biased region" description="Basic and acidic residues" evidence="8">
    <location>
        <begin position="184"/>
        <end position="200"/>
    </location>
</feature>
<protein>
    <submittedName>
        <fullName evidence="11">Retrovirus-related Pol polyprotein from transposon.6</fullName>
    </submittedName>
</protein>
<keyword evidence="7" id="KW-0862">Zinc</keyword>
<dbReference type="SUPFAM" id="SSF53098">
    <property type="entry name" value="Ribonuclease H-like"/>
    <property type="match status" value="1"/>
</dbReference>
<dbReference type="InterPro" id="IPR036397">
    <property type="entry name" value="RNaseH_sf"/>
</dbReference>
<evidence type="ECO:0000256" key="4">
    <source>
        <dbReference type="ARBA" id="ARBA00022759"/>
    </source>
</evidence>
<feature type="region of interest" description="Disordered" evidence="8">
    <location>
        <begin position="176"/>
        <end position="200"/>
    </location>
</feature>
<evidence type="ECO:0000256" key="7">
    <source>
        <dbReference type="PROSITE-ProRule" id="PRU00047"/>
    </source>
</evidence>
<dbReference type="SUPFAM" id="SSF56672">
    <property type="entry name" value="DNA/RNA polymerases"/>
    <property type="match status" value="1"/>
</dbReference>
<dbReference type="GO" id="GO:0016787">
    <property type="term" value="F:hydrolase activity"/>
    <property type="evidence" value="ECO:0007669"/>
    <property type="project" value="UniProtKB-KW"/>
</dbReference>
<dbReference type="InterPro" id="IPR012337">
    <property type="entry name" value="RNaseH-like_sf"/>
</dbReference>
<dbReference type="InterPro" id="IPR041373">
    <property type="entry name" value="RT_RNaseH"/>
</dbReference>
<dbReference type="Gene3D" id="4.10.60.10">
    <property type="entry name" value="Zinc finger, CCHC-type"/>
    <property type="match status" value="1"/>
</dbReference>
<dbReference type="Pfam" id="PF03732">
    <property type="entry name" value="Retrotrans_gag"/>
    <property type="match status" value="1"/>
</dbReference>
<keyword evidence="7" id="KW-0479">Metal-binding</keyword>
<feature type="domain" description="Integrase catalytic" evidence="10">
    <location>
        <begin position="625"/>
        <end position="728"/>
    </location>
</feature>
<keyword evidence="1" id="KW-0808">Transferase</keyword>
<keyword evidence="6" id="KW-0695">RNA-directed DNA polymerase</keyword>
<dbReference type="InterPro" id="IPR036875">
    <property type="entry name" value="Znf_CCHC_sf"/>
</dbReference>
<reference evidence="11" key="1">
    <citation type="submission" date="2020-06" db="EMBL/GenBank/DDBJ databases">
        <authorList>
            <person name="Li T."/>
            <person name="Hu X."/>
            <person name="Zhang T."/>
            <person name="Song X."/>
            <person name="Zhang H."/>
            <person name="Dai N."/>
            <person name="Sheng W."/>
            <person name="Hou X."/>
            <person name="Wei L."/>
        </authorList>
    </citation>
    <scope>NUCLEOTIDE SEQUENCE</scope>
    <source>
        <strain evidence="11">KEN1</strain>
        <tissue evidence="11">Leaf</tissue>
    </source>
</reference>
<dbReference type="PANTHER" id="PTHR35046">
    <property type="entry name" value="ZINC KNUCKLE (CCHC-TYPE) FAMILY PROTEIN"/>
    <property type="match status" value="1"/>
</dbReference>
<keyword evidence="3" id="KW-0540">Nuclease</keyword>
<accession>A0AAW2UK55</accession>
<dbReference type="GO" id="GO:0003964">
    <property type="term" value="F:RNA-directed DNA polymerase activity"/>
    <property type="evidence" value="ECO:0007669"/>
    <property type="project" value="UniProtKB-KW"/>
</dbReference>
<organism evidence="11">
    <name type="scientific">Sesamum latifolium</name>
    <dbReference type="NCBI Taxonomy" id="2727402"/>
    <lineage>
        <taxon>Eukaryota</taxon>
        <taxon>Viridiplantae</taxon>
        <taxon>Streptophyta</taxon>
        <taxon>Embryophyta</taxon>
        <taxon>Tracheophyta</taxon>
        <taxon>Spermatophyta</taxon>
        <taxon>Magnoliopsida</taxon>
        <taxon>eudicotyledons</taxon>
        <taxon>Gunneridae</taxon>
        <taxon>Pentapetalae</taxon>
        <taxon>asterids</taxon>
        <taxon>lamiids</taxon>
        <taxon>Lamiales</taxon>
        <taxon>Pedaliaceae</taxon>
        <taxon>Sesamum</taxon>
    </lineage>
</organism>
<feature type="compositionally biased region" description="Polar residues" evidence="8">
    <location>
        <begin position="99"/>
        <end position="109"/>
    </location>
</feature>
<dbReference type="InterPro" id="IPR005162">
    <property type="entry name" value="Retrotrans_gag_dom"/>
</dbReference>
<dbReference type="Gene3D" id="3.30.70.270">
    <property type="match status" value="2"/>
</dbReference>
<dbReference type="Gene3D" id="3.30.420.10">
    <property type="entry name" value="Ribonuclease H-like superfamily/Ribonuclease H"/>
    <property type="match status" value="1"/>
</dbReference>
<evidence type="ECO:0000256" key="8">
    <source>
        <dbReference type="SAM" id="MobiDB-lite"/>
    </source>
</evidence>
<comment type="caution">
    <text evidence="11">The sequence shown here is derived from an EMBL/GenBank/DDBJ whole genome shotgun (WGS) entry which is preliminary data.</text>
</comment>
<dbReference type="Gene3D" id="3.10.10.10">
    <property type="entry name" value="HIV Type 1 Reverse Transcriptase, subunit A, domain 1"/>
    <property type="match status" value="1"/>
</dbReference>
<evidence type="ECO:0000256" key="1">
    <source>
        <dbReference type="ARBA" id="ARBA00022679"/>
    </source>
</evidence>
<dbReference type="InterPro" id="IPR043128">
    <property type="entry name" value="Rev_trsase/Diguanyl_cyclase"/>
</dbReference>
<keyword evidence="2" id="KW-0548">Nucleotidyltransferase</keyword>
<feature type="region of interest" description="Disordered" evidence="8">
    <location>
        <begin position="99"/>
        <end position="124"/>
    </location>
</feature>
<evidence type="ECO:0000256" key="5">
    <source>
        <dbReference type="ARBA" id="ARBA00022801"/>
    </source>
</evidence>
<dbReference type="GO" id="GO:0008270">
    <property type="term" value="F:zinc ion binding"/>
    <property type="evidence" value="ECO:0007669"/>
    <property type="project" value="UniProtKB-KW"/>
</dbReference>
<keyword evidence="7" id="KW-0863">Zinc-finger</keyword>
<dbReference type="GO" id="GO:0015074">
    <property type="term" value="P:DNA integration"/>
    <property type="evidence" value="ECO:0007669"/>
    <property type="project" value="InterPro"/>
</dbReference>
<evidence type="ECO:0000256" key="3">
    <source>
        <dbReference type="ARBA" id="ARBA00022722"/>
    </source>
</evidence>
<dbReference type="PANTHER" id="PTHR35046:SF9">
    <property type="entry name" value="RNA-DIRECTED DNA POLYMERASE"/>
    <property type="match status" value="1"/>
</dbReference>
<evidence type="ECO:0000259" key="9">
    <source>
        <dbReference type="PROSITE" id="PS50158"/>
    </source>
</evidence>
<keyword evidence="4" id="KW-0255">Endonuclease</keyword>
<keyword evidence="5" id="KW-0378">Hydrolase</keyword>
<dbReference type="Pfam" id="PF17917">
    <property type="entry name" value="RT_RNaseH"/>
    <property type="match status" value="1"/>
</dbReference>
<evidence type="ECO:0000259" key="10">
    <source>
        <dbReference type="PROSITE" id="PS50994"/>
    </source>
</evidence>
<reference evidence="11" key="2">
    <citation type="journal article" date="2024" name="Plant">
        <title>Genomic evolution and insights into agronomic trait innovations of Sesamum species.</title>
        <authorList>
            <person name="Miao H."/>
            <person name="Wang L."/>
            <person name="Qu L."/>
            <person name="Liu H."/>
            <person name="Sun Y."/>
            <person name="Le M."/>
            <person name="Wang Q."/>
            <person name="Wei S."/>
            <person name="Zheng Y."/>
            <person name="Lin W."/>
            <person name="Duan Y."/>
            <person name="Cao H."/>
            <person name="Xiong S."/>
            <person name="Wang X."/>
            <person name="Wei L."/>
            <person name="Li C."/>
            <person name="Ma Q."/>
            <person name="Ju M."/>
            <person name="Zhao R."/>
            <person name="Li G."/>
            <person name="Mu C."/>
            <person name="Tian Q."/>
            <person name="Mei H."/>
            <person name="Zhang T."/>
            <person name="Gao T."/>
            <person name="Zhang H."/>
        </authorList>
    </citation>
    <scope>NUCLEOTIDE SEQUENCE</scope>
    <source>
        <strain evidence="11">KEN1</strain>
    </source>
</reference>
<feature type="domain" description="CCHC-type" evidence="9">
    <location>
        <begin position="150"/>
        <end position="166"/>
    </location>
</feature>
<evidence type="ECO:0000256" key="2">
    <source>
        <dbReference type="ARBA" id="ARBA00022695"/>
    </source>
</evidence>
<dbReference type="PROSITE" id="PS50994">
    <property type="entry name" value="INTEGRASE"/>
    <property type="match status" value="1"/>
</dbReference>
<dbReference type="PROSITE" id="PS50158">
    <property type="entry name" value="ZF_CCHC"/>
    <property type="match status" value="1"/>
</dbReference>
<dbReference type="SUPFAM" id="SSF57756">
    <property type="entry name" value="Retrovirus zinc finger-like domains"/>
    <property type="match status" value="1"/>
</dbReference>
<dbReference type="EMBL" id="JACGWN010000012">
    <property type="protein sequence ID" value="KAL0416747.1"/>
    <property type="molecule type" value="Genomic_DNA"/>
</dbReference>